<dbReference type="PIR" id="S63584">
    <property type="entry name" value="S63584"/>
</dbReference>
<proteinExistence type="predicted"/>
<protein>
    <submittedName>
        <fullName evidence="2">Reverse transcriptase</fullName>
    </submittedName>
</protein>
<organism evidence="2">
    <name type="scientific">Vicia faba</name>
    <name type="common">Broad bean</name>
    <name type="synonym">Faba vulgaris</name>
    <dbReference type="NCBI Taxonomy" id="3906"/>
    <lineage>
        <taxon>Eukaryota</taxon>
        <taxon>Viridiplantae</taxon>
        <taxon>Streptophyta</taxon>
        <taxon>Embryophyta</taxon>
        <taxon>Tracheophyta</taxon>
        <taxon>Spermatophyta</taxon>
        <taxon>Magnoliopsida</taxon>
        <taxon>eudicotyledons</taxon>
        <taxon>Gunneridae</taxon>
        <taxon>Pentapetalae</taxon>
        <taxon>rosids</taxon>
        <taxon>fabids</taxon>
        <taxon>Fabales</taxon>
        <taxon>Fabaceae</taxon>
        <taxon>Papilionoideae</taxon>
        <taxon>50 kb inversion clade</taxon>
        <taxon>NPAAA clade</taxon>
        <taxon>Hologalegina</taxon>
        <taxon>IRL clade</taxon>
        <taxon>Fabeae</taxon>
        <taxon>Vicia</taxon>
    </lineage>
</organism>
<reference evidence="2" key="1">
    <citation type="journal article" date="1996" name="Mol. Gen. Genet.">
        <title>The Ty1-copia group retrotransposons in Vicia species: copy number, sequence heterogeneity and chromosomal localisation.</title>
        <authorList>
            <person name="Pearce S.R."/>
            <person name="Harrison G."/>
            <person name="Li D."/>
            <person name="Heslop-Harrison J."/>
            <person name="Kumar A."/>
            <person name="Flavell A.J."/>
        </authorList>
    </citation>
    <scope>NUCLEOTIDE SEQUENCE</scope>
</reference>
<accession>Q7M1K6</accession>
<name>Q7M1K6_VICFA</name>
<feature type="domain" description="Reverse transcriptase Ty1/copia-type" evidence="1">
    <location>
        <begin position="6"/>
        <end position="71"/>
    </location>
</feature>
<evidence type="ECO:0000259" key="1">
    <source>
        <dbReference type="Pfam" id="PF07727"/>
    </source>
</evidence>
<sequence length="76" mass="8750">FSMHTHEDVYMVIPPVCTPPSNQVCKLVKSLYGLKQASRQWYERLTYLLIQHGYKQATSDHSLFVKSTSSSFTILL</sequence>
<evidence type="ECO:0000313" key="2">
    <source>
        <dbReference type="PIR" id="S63584"/>
    </source>
</evidence>
<dbReference type="InterPro" id="IPR013103">
    <property type="entry name" value="RVT_2"/>
</dbReference>
<dbReference type="Pfam" id="PF07727">
    <property type="entry name" value="RVT_2"/>
    <property type="match status" value="1"/>
</dbReference>
<dbReference type="AlphaFoldDB" id="Q7M1K6"/>